<dbReference type="STRING" id="280699.M1VJ68"/>
<dbReference type="InterPro" id="IPR005819">
    <property type="entry name" value="H1/H5"/>
</dbReference>
<evidence type="ECO:0000256" key="1">
    <source>
        <dbReference type="ARBA" id="ARBA00023125"/>
    </source>
</evidence>
<evidence type="ECO:0000256" key="2">
    <source>
        <dbReference type="RuleBase" id="RU003894"/>
    </source>
</evidence>
<dbReference type="AlphaFoldDB" id="M1VJ68"/>
<dbReference type="InterPro" id="IPR036388">
    <property type="entry name" value="WH-like_DNA-bd_sf"/>
</dbReference>
<dbReference type="OrthoDB" id="1110759at2759"/>
<dbReference type="OMA" id="MISECIA"/>
<comment type="subcellular location">
    <subcellularLocation>
        <location evidence="2">Nucleus</location>
    </subcellularLocation>
</comment>
<dbReference type="GO" id="GO:0006334">
    <property type="term" value="P:nucleosome assembly"/>
    <property type="evidence" value="ECO:0007669"/>
    <property type="project" value="InterPro"/>
</dbReference>
<dbReference type="InterPro" id="IPR036390">
    <property type="entry name" value="WH_DNA-bd_sf"/>
</dbReference>
<name>M1VJ68_CYAM1</name>
<reference evidence="5 6" key="1">
    <citation type="journal article" date="2004" name="Nature">
        <title>Genome sequence of the ultrasmall unicellular red alga Cyanidioschyzon merolae 10D.</title>
        <authorList>
            <person name="Matsuzaki M."/>
            <person name="Misumi O."/>
            <person name="Shin-i T."/>
            <person name="Maruyama S."/>
            <person name="Takahara M."/>
            <person name="Miyagishima S."/>
            <person name="Mori T."/>
            <person name="Nishida K."/>
            <person name="Yagisawa F."/>
            <person name="Nishida K."/>
            <person name="Yoshida Y."/>
            <person name="Nishimura Y."/>
            <person name="Nakao S."/>
            <person name="Kobayashi T."/>
            <person name="Momoyama Y."/>
            <person name="Higashiyama T."/>
            <person name="Minoda A."/>
            <person name="Sano M."/>
            <person name="Nomoto H."/>
            <person name="Oishi K."/>
            <person name="Hayashi H."/>
            <person name="Ohta F."/>
            <person name="Nishizaka S."/>
            <person name="Haga S."/>
            <person name="Miura S."/>
            <person name="Morishita T."/>
            <person name="Kabeya Y."/>
            <person name="Terasawa K."/>
            <person name="Suzuki Y."/>
            <person name="Ishii Y."/>
            <person name="Asakawa S."/>
            <person name="Takano H."/>
            <person name="Ohta N."/>
            <person name="Kuroiwa H."/>
            <person name="Tanaka K."/>
            <person name="Shimizu N."/>
            <person name="Sugano S."/>
            <person name="Sato N."/>
            <person name="Nozaki H."/>
            <person name="Ogasawara N."/>
            <person name="Kohara Y."/>
            <person name="Kuroiwa T."/>
        </authorList>
    </citation>
    <scope>NUCLEOTIDE SEQUENCE [LARGE SCALE GENOMIC DNA]</scope>
    <source>
        <strain evidence="5 6">10D</strain>
    </source>
</reference>
<keyword evidence="2" id="KW-0158">Chromosome</keyword>
<keyword evidence="6" id="KW-1185">Reference proteome</keyword>
<evidence type="ECO:0000313" key="6">
    <source>
        <dbReference type="Proteomes" id="UP000007014"/>
    </source>
</evidence>
<sequence length="170" mass="18759">MPEKASHPKYLDMVKEAIRKNYSVKGTSRQKIKSFIEQTYHIQALNSILRATLEKAATEGVIEKTSDGSRYRLTSKGRLSMEKKKEKKIRKPAKVTKSAVKKATTSKAKKPRKAAVKVKKVIKPSMKKTSAPKAKKLAKPSKKASGAVTKKSAAKPAKKVSMKKAPKPSK</sequence>
<keyword evidence="1 2" id="KW-0238">DNA-binding</keyword>
<proteinExistence type="inferred from homology"/>
<feature type="domain" description="H15" evidence="4">
    <location>
        <begin position="6"/>
        <end position="75"/>
    </location>
</feature>
<evidence type="ECO:0000313" key="5">
    <source>
        <dbReference type="EMBL" id="BAM81288.1"/>
    </source>
</evidence>
<evidence type="ECO:0000259" key="4">
    <source>
        <dbReference type="PROSITE" id="PS51504"/>
    </source>
</evidence>
<dbReference type="PRINTS" id="PR00624">
    <property type="entry name" value="HISTONEH5"/>
</dbReference>
<comment type="similarity">
    <text evidence="2">Belongs to the histone H1/H5 family.</text>
</comment>
<dbReference type="GO" id="GO:0030527">
    <property type="term" value="F:structural constituent of chromatin"/>
    <property type="evidence" value="ECO:0007669"/>
    <property type="project" value="InterPro"/>
</dbReference>
<dbReference type="GO" id="GO:0003677">
    <property type="term" value="F:DNA binding"/>
    <property type="evidence" value="ECO:0007669"/>
    <property type="project" value="UniProtKB-KW"/>
</dbReference>
<feature type="compositionally biased region" description="Low complexity" evidence="3">
    <location>
        <begin position="95"/>
        <end position="106"/>
    </location>
</feature>
<dbReference type="Gene3D" id="1.10.10.10">
    <property type="entry name" value="Winged helix-like DNA-binding domain superfamily/Winged helix DNA-binding domain"/>
    <property type="match status" value="1"/>
</dbReference>
<feature type="compositionally biased region" description="Basic residues" evidence="3">
    <location>
        <begin position="85"/>
        <end position="94"/>
    </location>
</feature>
<feature type="compositionally biased region" description="Basic residues" evidence="3">
    <location>
        <begin position="107"/>
        <end position="126"/>
    </location>
</feature>
<dbReference type="GO" id="GO:0005634">
    <property type="term" value="C:nucleus"/>
    <property type="evidence" value="ECO:0007669"/>
    <property type="project" value="UniProtKB-SubCell"/>
</dbReference>
<dbReference type="EMBL" id="AP006496">
    <property type="protein sequence ID" value="BAM81288.1"/>
    <property type="molecule type" value="Genomic_DNA"/>
</dbReference>
<dbReference type="Proteomes" id="UP000007014">
    <property type="component" value="Chromosome 14"/>
</dbReference>
<keyword evidence="2" id="KW-0539">Nucleus</keyword>
<dbReference type="SMART" id="SM00526">
    <property type="entry name" value="H15"/>
    <property type="match status" value="1"/>
</dbReference>
<dbReference type="KEGG" id="cme:CYME_CMN183C"/>
<feature type="compositionally biased region" description="Basic residues" evidence="3">
    <location>
        <begin position="152"/>
        <end position="170"/>
    </location>
</feature>
<dbReference type="GO" id="GO:0000786">
    <property type="term" value="C:nucleosome"/>
    <property type="evidence" value="ECO:0007669"/>
    <property type="project" value="InterPro"/>
</dbReference>
<dbReference type="SUPFAM" id="SSF46785">
    <property type="entry name" value="Winged helix' DNA-binding domain"/>
    <property type="match status" value="1"/>
</dbReference>
<gene>
    <name evidence="5" type="ORF">CYME_CMN183C</name>
</gene>
<dbReference type="GeneID" id="16995422"/>
<protein>
    <submittedName>
        <fullName evidence="5">Similar to histone H1</fullName>
    </submittedName>
</protein>
<dbReference type="InterPro" id="IPR005818">
    <property type="entry name" value="Histone_H1/H5_H15"/>
</dbReference>
<feature type="region of interest" description="Disordered" evidence="3">
    <location>
        <begin position="74"/>
        <end position="170"/>
    </location>
</feature>
<organism evidence="5 6">
    <name type="scientific">Cyanidioschyzon merolae (strain NIES-3377 / 10D)</name>
    <name type="common">Unicellular red alga</name>
    <dbReference type="NCBI Taxonomy" id="280699"/>
    <lineage>
        <taxon>Eukaryota</taxon>
        <taxon>Rhodophyta</taxon>
        <taxon>Bangiophyceae</taxon>
        <taxon>Cyanidiales</taxon>
        <taxon>Cyanidiaceae</taxon>
        <taxon>Cyanidioschyzon</taxon>
    </lineage>
</organism>
<dbReference type="RefSeq" id="XP_005537324.1">
    <property type="nucleotide sequence ID" value="XM_005537267.1"/>
</dbReference>
<reference evidence="5 6" key="2">
    <citation type="journal article" date="2007" name="BMC Biol.">
        <title>A 100%-complete sequence reveals unusually simple genomic features in the hot-spring red alga Cyanidioschyzon merolae.</title>
        <authorList>
            <person name="Nozaki H."/>
            <person name="Takano H."/>
            <person name="Misumi O."/>
            <person name="Terasawa K."/>
            <person name="Matsuzaki M."/>
            <person name="Maruyama S."/>
            <person name="Nishida K."/>
            <person name="Yagisawa F."/>
            <person name="Yoshida Y."/>
            <person name="Fujiwara T."/>
            <person name="Takio S."/>
            <person name="Tamura K."/>
            <person name="Chung S.J."/>
            <person name="Nakamura S."/>
            <person name="Kuroiwa H."/>
            <person name="Tanaka K."/>
            <person name="Sato N."/>
            <person name="Kuroiwa T."/>
        </authorList>
    </citation>
    <scope>NUCLEOTIDE SEQUENCE [LARGE SCALE GENOMIC DNA]</scope>
    <source>
        <strain evidence="5 6">10D</strain>
    </source>
</reference>
<feature type="compositionally biased region" description="Basic residues" evidence="3">
    <location>
        <begin position="133"/>
        <end position="142"/>
    </location>
</feature>
<accession>M1VJ68</accession>
<dbReference type="Gramene" id="CMN183CT">
    <property type="protein sequence ID" value="CMN183CT"/>
    <property type="gene ID" value="CMN183C"/>
</dbReference>
<evidence type="ECO:0000256" key="3">
    <source>
        <dbReference type="SAM" id="MobiDB-lite"/>
    </source>
</evidence>
<dbReference type="PROSITE" id="PS51504">
    <property type="entry name" value="H15"/>
    <property type="match status" value="1"/>
</dbReference>
<dbReference type="HOGENOM" id="CLU_1572883_0_0_1"/>
<dbReference type="Pfam" id="PF00538">
    <property type="entry name" value="Linker_histone"/>
    <property type="match status" value="1"/>
</dbReference>